<name>A0A420HT27_9PEZI</name>
<feature type="region of interest" description="Disordered" evidence="1">
    <location>
        <begin position="990"/>
        <end position="1068"/>
    </location>
</feature>
<organism evidence="2 3">
    <name type="scientific">Erysiphe neolycopersici</name>
    <dbReference type="NCBI Taxonomy" id="212602"/>
    <lineage>
        <taxon>Eukaryota</taxon>
        <taxon>Fungi</taxon>
        <taxon>Dikarya</taxon>
        <taxon>Ascomycota</taxon>
        <taxon>Pezizomycotina</taxon>
        <taxon>Leotiomycetes</taxon>
        <taxon>Erysiphales</taxon>
        <taxon>Erysiphaceae</taxon>
        <taxon>Erysiphe</taxon>
    </lineage>
</organism>
<feature type="compositionally biased region" description="Polar residues" evidence="1">
    <location>
        <begin position="1035"/>
        <end position="1044"/>
    </location>
</feature>
<comment type="caution">
    <text evidence="2">The sequence shown here is derived from an EMBL/GenBank/DDBJ whole genome shotgun (WGS) entry which is preliminary data.</text>
</comment>
<dbReference type="Proteomes" id="UP000286134">
    <property type="component" value="Unassembled WGS sequence"/>
</dbReference>
<reference evidence="2 3" key="1">
    <citation type="journal article" date="2018" name="BMC Genomics">
        <title>Comparative genome analyses reveal sequence features reflecting distinct modes of host-adaptation between dicot and monocot powdery mildew.</title>
        <authorList>
            <person name="Wu Y."/>
            <person name="Ma X."/>
            <person name="Pan Z."/>
            <person name="Kale S.D."/>
            <person name="Song Y."/>
            <person name="King H."/>
            <person name="Zhang Q."/>
            <person name="Presley C."/>
            <person name="Deng X."/>
            <person name="Wei C.I."/>
            <person name="Xiao S."/>
        </authorList>
    </citation>
    <scope>NUCLEOTIDE SEQUENCE [LARGE SCALE GENOMIC DNA]</scope>
    <source>
        <strain evidence="2">UMSG2</strain>
    </source>
</reference>
<feature type="region of interest" description="Disordered" evidence="1">
    <location>
        <begin position="909"/>
        <end position="930"/>
    </location>
</feature>
<dbReference type="EMBL" id="MCFK01004948">
    <property type="protein sequence ID" value="RKF60598.1"/>
    <property type="molecule type" value="Genomic_DNA"/>
</dbReference>
<feature type="compositionally biased region" description="Basic and acidic residues" evidence="1">
    <location>
        <begin position="1057"/>
        <end position="1068"/>
    </location>
</feature>
<dbReference type="OrthoDB" id="10429261at2759"/>
<evidence type="ECO:0000313" key="3">
    <source>
        <dbReference type="Proteomes" id="UP000286134"/>
    </source>
</evidence>
<evidence type="ECO:0000313" key="2">
    <source>
        <dbReference type="EMBL" id="RKF60598.1"/>
    </source>
</evidence>
<feature type="compositionally biased region" description="Low complexity" evidence="1">
    <location>
        <begin position="42"/>
        <end position="52"/>
    </location>
</feature>
<sequence>MRRVSGKVSLATRRIWGDPEDEDELCAITSSELRFNRPEFTSSSRESSQSISAYNDGISSVKDPRVSADCISFPEAEVRAMITYSGQALKEDGELPLASKRQNSPLDEKYALSSTNIDTPNKILYNSSTKITLLEQSESKFKKTGDSSFPYSISSSAVRPPLSHHDASNKDLVPCEGNKLTKDHSEAPLILQDLDTLNKISHQCLKENIEDLRAFEGTAEVENRNFAHENFNPQENVIITDGPCLGKHKNDLNFENTIENKSLIPMVIESEDIISRNCDPYNSEGKLQLNSDVSEFDNDNIPEIVPSKLDKLESCDEKISTNLESEIPQVSFLFEIENQSKCKSNSESHLQLYSEDKYNGNEALNVVLPITVNDNCIDPAYMSSCVSDLSNPLVVENKQSIENHQDKKTSKSLDLSDEITSLDQALPLNSRLELKNNARNSVSLDEEKSSRCTEITEYACEEIAKSITSDSVLNIAKDESNENNLVDLNAHEGQVGSQIIGFSNEEVDEDYKMISVFDNLFNKIRVSDTKFTENHDSLRETSNKYNGCTKTLISNVQESNEHDNNLSLSDGNEKYDCNQSSGLNLAEILDQHNARDETMTYEVRLLECDNKPNDIPSIGTKDIENLSEKSYTANGETSPNHNPDNFNNTEFNVVNTDDFKINVKDFNLGTDKNFDLKNLNETEIRAEVRTEENFEETIDRIADTTMDSTEDKIVENIDRIVDLTMDSTEDKIVENIDRIVDLTMDGTKDISEEKTKGKIKEIEDRTKDVNVDTTADRIEDKAGEKFEEIVDATEDTNTDTFTDTAAGMTKDRIEEKNEEKIEEIVDATEDTNTDTFTDITAGMTKDRIEEKNEEKIEEIIGRIGDRTEGNANNIVESRVTHKLAKQGENQARDDIKANVFTSEAIKPENEIDENNYTTNEVDGLKNAHGTDMTISNDVKIESVVPIDQKFGKDNKKLQLKGAEISETETMKSTRNRRTWLRYVKSFEKRHEEDDSSSIKLSSGRESSGRSERGDRNETISLKPKIPETPMKKKYTPSQSGSTTPDNRRRSFRKKIKEKISDTLHKLKD</sequence>
<dbReference type="AlphaFoldDB" id="A0A420HT27"/>
<proteinExistence type="predicted"/>
<protein>
    <submittedName>
        <fullName evidence="2">Uncharacterized protein</fullName>
    </submittedName>
</protein>
<feature type="region of interest" description="Disordered" evidence="1">
    <location>
        <begin position="38"/>
        <end position="58"/>
    </location>
</feature>
<evidence type="ECO:0000256" key="1">
    <source>
        <dbReference type="SAM" id="MobiDB-lite"/>
    </source>
</evidence>
<feature type="compositionally biased region" description="Basic and acidic residues" evidence="1">
    <location>
        <begin position="1006"/>
        <end position="1017"/>
    </location>
</feature>
<accession>A0A420HT27</accession>
<gene>
    <name evidence="2" type="ORF">OnM2_049009</name>
</gene>
<keyword evidence="3" id="KW-1185">Reference proteome</keyword>